<dbReference type="Gene3D" id="3.30.429.10">
    <property type="entry name" value="Macrophage Migration Inhibitory Factor"/>
    <property type="match status" value="1"/>
</dbReference>
<sequence>MPTIQIEVRQQYPQAVEKQLLNNVFHCVQTAFQLPEYDRNIRLVVHEAHRFQYMSHLAKPEYFTLISIDCFAGRSLETKCNLYKQMVKSLVEIGIPADHILIHLRESALENWGIRGGQAACDVDLGFKVDV</sequence>
<gene>
    <name evidence="1" type="ORF">FOB19_01160</name>
</gene>
<accession>A0A6N1MQI9</accession>
<dbReference type="RefSeq" id="WP_005250160.1">
    <property type="nucleotide sequence ID" value="NZ_CP054803.1"/>
</dbReference>
<dbReference type="InterPro" id="IPR014347">
    <property type="entry name" value="Tautomerase/MIF_sf"/>
</dbReference>
<dbReference type="PANTHER" id="PTHR38460:SF1">
    <property type="entry name" value="TAUTOMERASE YOLI-RELATED"/>
    <property type="match status" value="1"/>
</dbReference>
<evidence type="ECO:0000313" key="1">
    <source>
        <dbReference type="EMBL" id="QKU20182.1"/>
    </source>
</evidence>
<dbReference type="Pfam" id="PF14552">
    <property type="entry name" value="Tautomerase_2"/>
    <property type="match status" value="1"/>
</dbReference>
<name>A0A6N1MQI9_ACILW</name>
<dbReference type="AlphaFoldDB" id="A0A6N1MQI9"/>
<dbReference type="InterPro" id="IPR037479">
    <property type="entry name" value="Tauto_MSAD"/>
</dbReference>
<dbReference type="PANTHER" id="PTHR38460">
    <property type="entry name" value="TAUTOMERASE YOLI-RELATED"/>
    <property type="match status" value="1"/>
</dbReference>
<dbReference type="EMBL" id="CP054803">
    <property type="protein sequence ID" value="QKU20182.1"/>
    <property type="molecule type" value="Genomic_DNA"/>
</dbReference>
<protein>
    <submittedName>
        <fullName evidence="1">Tautomerase family protein</fullName>
    </submittedName>
</protein>
<proteinExistence type="predicted"/>
<evidence type="ECO:0000313" key="2">
    <source>
        <dbReference type="Proteomes" id="UP000509126"/>
    </source>
</evidence>
<reference evidence="1 2" key="1">
    <citation type="submission" date="2019-11" db="EMBL/GenBank/DDBJ databases">
        <title>FDA dAtabase for Regulatory Grade micrObial Sequences (FDA-ARGOS): Supporting development and validation of Infectious Disease Dx tests.</title>
        <authorList>
            <person name="Patel R."/>
            <person name="Rucinski S."/>
            <person name="Tallon L."/>
            <person name="Sadzewicz L."/>
            <person name="Vavikolanu K."/>
            <person name="Mehta A."/>
            <person name="Aluvathingal J."/>
            <person name="Nadendla S."/>
            <person name="Nandy P."/>
            <person name="Geyer C."/>
            <person name="Yan Y."/>
            <person name="Sichtig H."/>
        </authorList>
    </citation>
    <scope>NUCLEOTIDE SEQUENCE [LARGE SCALE GENOMIC DNA]</scope>
    <source>
        <strain evidence="1 2">FDAARGOS_557</strain>
    </source>
</reference>
<dbReference type="Proteomes" id="UP000509126">
    <property type="component" value="Chromosome"/>
</dbReference>
<organism evidence="1 2">
    <name type="scientific">Acinetobacter lwoffii</name>
    <dbReference type="NCBI Taxonomy" id="28090"/>
    <lineage>
        <taxon>Bacteria</taxon>
        <taxon>Pseudomonadati</taxon>
        <taxon>Pseudomonadota</taxon>
        <taxon>Gammaproteobacteria</taxon>
        <taxon>Moraxellales</taxon>
        <taxon>Moraxellaceae</taxon>
        <taxon>Acinetobacter</taxon>
    </lineage>
</organism>
<dbReference type="SUPFAM" id="SSF55331">
    <property type="entry name" value="Tautomerase/MIF"/>
    <property type="match status" value="1"/>
</dbReference>